<organism evidence="1 2">
    <name type="scientific">Colocasia esculenta</name>
    <name type="common">Wild taro</name>
    <name type="synonym">Arum esculentum</name>
    <dbReference type="NCBI Taxonomy" id="4460"/>
    <lineage>
        <taxon>Eukaryota</taxon>
        <taxon>Viridiplantae</taxon>
        <taxon>Streptophyta</taxon>
        <taxon>Embryophyta</taxon>
        <taxon>Tracheophyta</taxon>
        <taxon>Spermatophyta</taxon>
        <taxon>Magnoliopsida</taxon>
        <taxon>Liliopsida</taxon>
        <taxon>Araceae</taxon>
        <taxon>Aroideae</taxon>
        <taxon>Colocasieae</taxon>
        <taxon>Colocasia</taxon>
    </lineage>
</organism>
<dbReference type="AlphaFoldDB" id="A0A843XEC1"/>
<accession>A0A843XEC1</accession>
<evidence type="ECO:0000313" key="2">
    <source>
        <dbReference type="Proteomes" id="UP000652761"/>
    </source>
</evidence>
<gene>
    <name evidence="1" type="ORF">Taro_050575</name>
</gene>
<dbReference type="Proteomes" id="UP000652761">
    <property type="component" value="Unassembled WGS sequence"/>
</dbReference>
<keyword evidence="2" id="KW-1185">Reference proteome</keyword>
<protein>
    <submittedName>
        <fullName evidence="1">Uncharacterized protein</fullName>
    </submittedName>
</protein>
<evidence type="ECO:0000313" key="1">
    <source>
        <dbReference type="EMBL" id="MQM17601.1"/>
    </source>
</evidence>
<reference evidence="1" key="1">
    <citation type="submission" date="2017-07" db="EMBL/GenBank/DDBJ databases">
        <title>Taro Niue Genome Assembly and Annotation.</title>
        <authorList>
            <person name="Atibalentja N."/>
            <person name="Keating K."/>
            <person name="Fields C.J."/>
        </authorList>
    </citation>
    <scope>NUCLEOTIDE SEQUENCE</scope>
    <source>
        <strain evidence="1">Niue_2</strain>
        <tissue evidence="1">Leaf</tissue>
    </source>
</reference>
<proteinExistence type="predicted"/>
<dbReference type="EMBL" id="NMUH01007639">
    <property type="protein sequence ID" value="MQM17601.1"/>
    <property type="molecule type" value="Genomic_DNA"/>
</dbReference>
<comment type="caution">
    <text evidence="1">The sequence shown here is derived from an EMBL/GenBank/DDBJ whole genome shotgun (WGS) entry which is preliminary data.</text>
</comment>
<name>A0A843XEC1_COLES</name>
<sequence length="82" mass="8985">MFRAGIRAVRNCAREQPGTQAGAGLRRCSARADSDSCFCFLFFLEKKRRENAERVSGGASGELLAGQHHRHPEVCLAGTKVH</sequence>